<dbReference type="Pfam" id="PF13450">
    <property type="entry name" value="NAD_binding_8"/>
    <property type="match status" value="1"/>
</dbReference>
<evidence type="ECO:0000256" key="2">
    <source>
        <dbReference type="ARBA" id="ARBA00010139"/>
    </source>
</evidence>
<protein>
    <submittedName>
        <fullName evidence="8">NAD(P)/FAD-dependent oxidoreductase</fullName>
    </submittedName>
</protein>
<evidence type="ECO:0000256" key="6">
    <source>
        <dbReference type="ARBA" id="ARBA00023002"/>
    </source>
</evidence>
<evidence type="ECO:0000256" key="4">
    <source>
        <dbReference type="ARBA" id="ARBA00022827"/>
    </source>
</evidence>
<dbReference type="EMBL" id="SJTG01000002">
    <property type="protein sequence ID" value="TCI09603.1"/>
    <property type="molecule type" value="Genomic_DNA"/>
</dbReference>
<dbReference type="InterPro" id="IPR020946">
    <property type="entry name" value="Flavin_mOase-like"/>
</dbReference>
<dbReference type="PROSITE" id="PS51257">
    <property type="entry name" value="PROKAR_LIPOPROTEIN"/>
    <property type="match status" value="1"/>
</dbReference>
<organism evidence="8 9">
    <name type="scientific">Dyella soli</name>
    <dbReference type="NCBI Taxonomy" id="522319"/>
    <lineage>
        <taxon>Bacteria</taxon>
        <taxon>Pseudomonadati</taxon>
        <taxon>Pseudomonadota</taxon>
        <taxon>Gammaproteobacteria</taxon>
        <taxon>Lysobacterales</taxon>
        <taxon>Rhodanobacteraceae</taxon>
        <taxon>Dyella</taxon>
    </lineage>
</organism>
<evidence type="ECO:0000256" key="3">
    <source>
        <dbReference type="ARBA" id="ARBA00022630"/>
    </source>
</evidence>
<proteinExistence type="inferred from homology"/>
<dbReference type="Gene3D" id="3.50.50.60">
    <property type="entry name" value="FAD/NAD(P)-binding domain"/>
    <property type="match status" value="2"/>
</dbReference>
<accession>A0A4R0YS28</accession>
<dbReference type="InterPro" id="IPR036188">
    <property type="entry name" value="FAD/NAD-bd_sf"/>
</dbReference>
<gene>
    <name evidence="8" type="ORF">EZM97_11600</name>
</gene>
<keyword evidence="5" id="KW-0521">NADP</keyword>
<dbReference type="SUPFAM" id="SSF51905">
    <property type="entry name" value="FAD/NAD(P)-binding domain"/>
    <property type="match status" value="1"/>
</dbReference>
<keyword evidence="9" id="KW-1185">Reference proteome</keyword>
<dbReference type="PANTHER" id="PTHR43872">
    <property type="entry name" value="MONOOXYGENASE, PUTATIVE (AFU_ORTHOLOGUE AFUA_8G02570)-RELATED"/>
    <property type="match status" value="1"/>
</dbReference>
<evidence type="ECO:0000313" key="8">
    <source>
        <dbReference type="EMBL" id="TCI09603.1"/>
    </source>
</evidence>
<evidence type="ECO:0000313" key="9">
    <source>
        <dbReference type="Proteomes" id="UP000291822"/>
    </source>
</evidence>
<evidence type="ECO:0000256" key="5">
    <source>
        <dbReference type="ARBA" id="ARBA00022857"/>
    </source>
</evidence>
<evidence type="ECO:0000256" key="1">
    <source>
        <dbReference type="ARBA" id="ARBA00001974"/>
    </source>
</evidence>
<dbReference type="GO" id="GO:0004499">
    <property type="term" value="F:N,N-dimethylaniline monooxygenase activity"/>
    <property type="evidence" value="ECO:0007669"/>
    <property type="project" value="InterPro"/>
</dbReference>
<dbReference type="Pfam" id="PF00743">
    <property type="entry name" value="FMO-like"/>
    <property type="match status" value="1"/>
</dbReference>
<sequence>MGADQVRDTHVDVLIVGAGISGIGMACHLAMACPGKTVALLERRKAIGGTWDLFRYPGVRSDSDMFSFGYQFRPWHELKVLADGPSIRSYVEDTARAYGVDRKIHFGVRITDARWSSIVNDWTVTAVDEDSALTHRYSCHFLVSCTGYFDHERGYLPDYPGLERYQGQFIHPQHWPDDLDYRGKRVVVIGSGATAVTLVPALAGETAHITMLQRSPSYILSLPSHDKISAALRHVLPARLVYGMARKRNIALQRLIFKAAKRWPDRVRSVLLWAARRKLGSEVALSHFSPAYRPWEQRLCAVPDGDLFLAIRDGKASIVTDTIDTFTEHGIQLASGEQLDADIVISATGFQLLALGGMELSVDGEPRALNDLLTYKGVLLQDTPNLAVIFGYTNASWTLKVDLAASYVCRLLNYMDNHRLSAITPRAPAGERGDETILASLSSGYVQRGNARMPRQGRHLPWRVTHNYEQDRRMLLRQPIEDPALECVMQAEGSATPHAGKELRNAG</sequence>
<evidence type="ECO:0000256" key="7">
    <source>
        <dbReference type="ARBA" id="ARBA00023033"/>
    </source>
</evidence>
<dbReference type="RefSeq" id="WP_131406799.1">
    <property type="nucleotide sequence ID" value="NZ_SJTG01000002.1"/>
</dbReference>
<comment type="caution">
    <text evidence="8">The sequence shown here is derived from an EMBL/GenBank/DDBJ whole genome shotgun (WGS) entry which is preliminary data.</text>
</comment>
<dbReference type="GO" id="GO:0050661">
    <property type="term" value="F:NADP binding"/>
    <property type="evidence" value="ECO:0007669"/>
    <property type="project" value="InterPro"/>
</dbReference>
<comment type="cofactor">
    <cofactor evidence="1">
        <name>FAD</name>
        <dbReference type="ChEBI" id="CHEBI:57692"/>
    </cofactor>
</comment>
<dbReference type="GO" id="GO:0050660">
    <property type="term" value="F:flavin adenine dinucleotide binding"/>
    <property type="evidence" value="ECO:0007669"/>
    <property type="project" value="InterPro"/>
</dbReference>
<reference evidence="8 9" key="1">
    <citation type="submission" date="2019-02" db="EMBL/GenBank/DDBJ databases">
        <title>Dyella amyloliquefaciens sp. nov., isolated from forest soil.</title>
        <authorList>
            <person name="Gao Z.-H."/>
            <person name="Qiu L.-H."/>
        </authorList>
    </citation>
    <scope>NUCLEOTIDE SEQUENCE [LARGE SCALE GENOMIC DNA]</scope>
    <source>
        <strain evidence="8 9">KACC 12747</strain>
    </source>
</reference>
<keyword evidence="4" id="KW-0274">FAD</keyword>
<keyword evidence="6" id="KW-0560">Oxidoreductase</keyword>
<dbReference type="PRINTS" id="PR00469">
    <property type="entry name" value="PNDRDTASEII"/>
</dbReference>
<keyword evidence="3" id="KW-0285">Flavoprotein</keyword>
<dbReference type="Proteomes" id="UP000291822">
    <property type="component" value="Unassembled WGS sequence"/>
</dbReference>
<name>A0A4R0YS28_9GAMM</name>
<comment type="similarity">
    <text evidence="2">Belongs to the FAD-binding monooxygenase family.</text>
</comment>
<dbReference type="AlphaFoldDB" id="A0A4R0YS28"/>
<dbReference type="FunFam" id="3.50.50.60:FF:000228">
    <property type="entry name" value="FAD-containing monooxygenase EthA"/>
    <property type="match status" value="1"/>
</dbReference>
<dbReference type="PANTHER" id="PTHR43872:SF1">
    <property type="entry name" value="MONOOXYGENASE, PUTATIVE (AFU_ORTHOLOGUE AFUA_8G02570)-RELATED"/>
    <property type="match status" value="1"/>
</dbReference>
<dbReference type="InterPro" id="IPR051820">
    <property type="entry name" value="FAD-binding_MO"/>
</dbReference>
<keyword evidence="7" id="KW-0503">Monooxygenase</keyword>